<protein>
    <recommendedName>
        <fullName evidence="3">3',5'-cyclic-GMP phosphodiesterase</fullName>
        <ecNumber evidence="3">3.1.4.35</ecNumber>
    </recommendedName>
</protein>
<evidence type="ECO:0000256" key="8">
    <source>
        <dbReference type="ARBA" id="ARBA00025377"/>
    </source>
</evidence>
<dbReference type="GO" id="GO:0045745">
    <property type="term" value="P:positive regulation of G protein-coupled receptor signaling pathway"/>
    <property type="evidence" value="ECO:0007669"/>
    <property type="project" value="TreeGrafter"/>
</dbReference>
<evidence type="ECO:0000256" key="9">
    <source>
        <dbReference type="SAM" id="MobiDB-lite"/>
    </source>
</evidence>
<gene>
    <name evidence="10" type="ORF">MATL_G00098350</name>
</gene>
<comment type="caution">
    <text evidence="10">The sequence shown here is derived from an EMBL/GenBank/DDBJ whole genome shotgun (WGS) entry which is preliminary data.</text>
</comment>
<evidence type="ECO:0000313" key="10">
    <source>
        <dbReference type="EMBL" id="KAG7473673.1"/>
    </source>
</evidence>
<dbReference type="Gene3D" id="4.10.1120.10">
    <property type="entry name" value="Retinal cGMP phosphodiesterase, gamma subunit"/>
    <property type="match status" value="1"/>
</dbReference>
<dbReference type="EMBL" id="JAFDVH010000007">
    <property type="protein sequence ID" value="KAG7473673.1"/>
    <property type="molecule type" value="Genomic_DNA"/>
</dbReference>
<dbReference type="PANTHER" id="PTHR12122:SF8">
    <property type="entry name" value="RHODOPSIN-SENSITIVE CGMP 3',5'-CYCLIC PHOSPHODIESTERASE SUBUNIT GAMMA"/>
    <property type="match status" value="1"/>
</dbReference>
<dbReference type="GO" id="GO:0007601">
    <property type="term" value="P:visual perception"/>
    <property type="evidence" value="ECO:0007669"/>
    <property type="project" value="UniProtKB-KW"/>
</dbReference>
<dbReference type="AlphaFoldDB" id="A0A9D3Q6S4"/>
<proteinExistence type="inferred from homology"/>
<sequence>MNAGGASAASAKAPAKGAQKETRSFKSNLPTAGKGGGMPGMEGLGGANVVCPWEAFGEADLNDLAAFGIV</sequence>
<dbReference type="GO" id="GO:0042622">
    <property type="term" value="C:photoreceptor outer segment membrane"/>
    <property type="evidence" value="ECO:0007669"/>
    <property type="project" value="TreeGrafter"/>
</dbReference>
<keyword evidence="4" id="KW-0140">cGMP</keyword>
<organism evidence="10 11">
    <name type="scientific">Megalops atlanticus</name>
    <name type="common">Tarpon</name>
    <name type="synonym">Clupea gigantea</name>
    <dbReference type="NCBI Taxonomy" id="7932"/>
    <lineage>
        <taxon>Eukaryota</taxon>
        <taxon>Metazoa</taxon>
        <taxon>Chordata</taxon>
        <taxon>Craniata</taxon>
        <taxon>Vertebrata</taxon>
        <taxon>Euteleostomi</taxon>
        <taxon>Actinopterygii</taxon>
        <taxon>Neopterygii</taxon>
        <taxon>Teleostei</taxon>
        <taxon>Elopiformes</taxon>
        <taxon>Megalopidae</taxon>
        <taxon>Megalops</taxon>
    </lineage>
</organism>
<comment type="function">
    <text evidence="8">Participates in processes of transmission and amplification of the visual signal. cGMP-PDEs are the effector molecules in G-protein-mediated phototransduction in vertebrate rods and cones.</text>
</comment>
<dbReference type="GO" id="GO:0045742">
    <property type="term" value="P:positive regulation of epidermal growth factor receptor signaling pathway"/>
    <property type="evidence" value="ECO:0007669"/>
    <property type="project" value="TreeGrafter"/>
</dbReference>
<feature type="region of interest" description="Disordered" evidence="9">
    <location>
        <begin position="1"/>
        <end position="38"/>
    </location>
</feature>
<keyword evidence="7" id="KW-0844">Vision</keyword>
<evidence type="ECO:0000256" key="6">
    <source>
        <dbReference type="ARBA" id="ARBA00022801"/>
    </source>
</evidence>
<comment type="similarity">
    <text evidence="2">Belongs to the rod/cone cGMP-PDE gamma subunit family.</text>
</comment>
<dbReference type="InterPro" id="IPR037030">
    <property type="entry name" value="PDE6_gamma_sf"/>
</dbReference>
<reference evidence="10" key="1">
    <citation type="submission" date="2021-01" db="EMBL/GenBank/DDBJ databases">
        <authorList>
            <person name="Zahm M."/>
            <person name="Roques C."/>
            <person name="Cabau C."/>
            <person name="Klopp C."/>
            <person name="Donnadieu C."/>
            <person name="Jouanno E."/>
            <person name="Lampietro C."/>
            <person name="Louis A."/>
            <person name="Herpin A."/>
            <person name="Echchiki A."/>
            <person name="Berthelot C."/>
            <person name="Parey E."/>
            <person name="Roest-Crollius H."/>
            <person name="Braasch I."/>
            <person name="Postlethwait J."/>
            <person name="Bobe J."/>
            <person name="Montfort J."/>
            <person name="Bouchez O."/>
            <person name="Begum T."/>
            <person name="Mejri S."/>
            <person name="Adams A."/>
            <person name="Chen W.-J."/>
            <person name="Guiguen Y."/>
        </authorList>
    </citation>
    <scope>NUCLEOTIDE SEQUENCE</scope>
    <source>
        <strain evidence="10">YG-15Mar2019-1</strain>
        <tissue evidence="10">Brain</tissue>
    </source>
</reference>
<evidence type="ECO:0000256" key="7">
    <source>
        <dbReference type="ARBA" id="ARBA00023305"/>
    </source>
</evidence>
<evidence type="ECO:0000256" key="3">
    <source>
        <dbReference type="ARBA" id="ARBA00012319"/>
    </source>
</evidence>
<evidence type="ECO:0000256" key="4">
    <source>
        <dbReference type="ARBA" id="ARBA00022535"/>
    </source>
</evidence>
<keyword evidence="11" id="KW-1185">Reference proteome</keyword>
<keyword evidence="5" id="KW-0716">Sensory transduction</keyword>
<dbReference type="Proteomes" id="UP001046870">
    <property type="component" value="Chromosome 7"/>
</dbReference>
<feature type="compositionally biased region" description="Low complexity" evidence="9">
    <location>
        <begin position="1"/>
        <end position="17"/>
    </location>
</feature>
<name>A0A9D3Q6S4_MEGAT</name>
<keyword evidence="6" id="KW-0378">Hydrolase</keyword>
<evidence type="ECO:0000256" key="2">
    <source>
        <dbReference type="ARBA" id="ARBA00006377"/>
    </source>
</evidence>
<dbReference type="GO" id="GO:0030553">
    <property type="term" value="F:cGMP binding"/>
    <property type="evidence" value="ECO:0007669"/>
    <property type="project" value="InterPro"/>
</dbReference>
<evidence type="ECO:0000256" key="5">
    <source>
        <dbReference type="ARBA" id="ARBA00022606"/>
    </source>
</evidence>
<dbReference type="PANTHER" id="PTHR12122">
    <property type="entry name" value="RETINAL CONE RHODOPSIN-SENSITIVE CGMP 3',5'-CYCLIC PHOSPHODIESTERASE GAMMA-SUBUNIT-RELATED"/>
    <property type="match status" value="1"/>
</dbReference>
<dbReference type="InterPro" id="IPR006952">
    <property type="entry name" value="PDE6_gamma"/>
</dbReference>
<dbReference type="Pfam" id="PF04868">
    <property type="entry name" value="PDE6_gamma"/>
    <property type="match status" value="1"/>
</dbReference>
<accession>A0A9D3Q6S4</accession>
<evidence type="ECO:0000313" key="11">
    <source>
        <dbReference type="Proteomes" id="UP001046870"/>
    </source>
</evidence>
<evidence type="ECO:0000256" key="1">
    <source>
        <dbReference type="ARBA" id="ARBA00000583"/>
    </source>
</evidence>
<comment type="catalytic activity">
    <reaction evidence="1">
        <text>3',5'-cyclic GMP + H2O = GMP + H(+)</text>
        <dbReference type="Rhea" id="RHEA:16957"/>
        <dbReference type="ChEBI" id="CHEBI:15377"/>
        <dbReference type="ChEBI" id="CHEBI:15378"/>
        <dbReference type="ChEBI" id="CHEBI:57746"/>
        <dbReference type="ChEBI" id="CHEBI:58115"/>
        <dbReference type="EC" id="3.1.4.35"/>
    </reaction>
</comment>
<dbReference type="EC" id="3.1.4.35" evidence="3"/>
<dbReference type="GO" id="GO:0047555">
    <property type="term" value="F:3',5'-cyclic-GMP phosphodiesterase activity"/>
    <property type="evidence" value="ECO:0007669"/>
    <property type="project" value="UniProtKB-EC"/>
</dbReference>